<reference evidence="4 5" key="1">
    <citation type="journal article" date="2023" name="Nat. Commun.">
        <title>Origin of minicircular mitochondrial genomes in red algae.</title>
        <authorList>
            <person name="Lee Y."/>
            <person name="Cho C.H."/>
            <person name="Lee Y.M."/>
            <person name="Park S.I."/>
            <person name="Yang J.H."/>
            <person name="West J.A."/>
            <person name="Bhattacharya D."/>
            <person name="Yoon H.S."/>
        </authorList>
    </citation>
    <scope>NUCLEOTIDE SEQUENCE [LARGE SCALE GENOMIC DNA]</scope>
    <source>
        <strain evidence="4 5">CCMP1338</strain>
        <tissue evidence="4">Whole cell</tissue>
    </source>
</reference>
<sequence>MGIKWVEFMRQIFTGNMKNESEVATSEKDDNIDAYLRGKAEDVKEGRLDIGALMLELYDVPQYPNDETIGALVAVMTTRNRQKSLLKLLVGPKEELTGTGLSEEYQIMHVISFTYSIMPQFRRNLLVDKDLCSILFDYFETKSQLGTKQTTYVTDVLLAMLREHFDLILPTLVKFPTFIVSLLRHVSHFGVQEFLMQLVTLQGVEDTSDLKRDRIGALFLILETSQFFRAVHRRIVDSIKCYGTDVLANMSLESLVRIEDGLYSMDLRLPVGCHSIEEASRINPLLHHEHVSELLELSKGQLETSEEPLILTLNQVMEISVKTFIMKRSLTEAGAKPFPPNHPLDSSGLEKTMVNFTPDLLHLLTGARDKSLQARERGEPQPRFGRLRIKILEYFATCFKTFTKDSRMALYKMKVAGVLFSLIEAYPANTILHQLVASSMEASVSPQRKSGLKAWLKEFSTLRRILDVWKEEGDRFFEDALVPTYLSIYVQMALYVKKVIECPGVDKNRLLGDELEKDFDKFCVEVLAKVVEMRAKPEGTPEYIQNPRADALFRRTSTAPLFRPSPPAGSEVASTREVPGIDEEPKKVESTGEANPLALNVEETSTVNGKADPALWPPKVDSLDITMLVKPSDGTSGRPPKGPSRSPTSVPQGVVPREPRKVVSNDLNSSTSKANT</sequence>
<dbReference type="Proteomes" id="UP001157974">
    <property type="component" value="Unassembled WGS sequence"/>
</dbReference>
<evidence type="ECO:0008006" key="6">
    <source>
        <dbReference type="Google" id="ProtNLM"/>
    </source>
</evidence>
<evidence type="ECO:0000256" key="1">
    <source>
        <dbReference type="ARBA" id="ARBA00006180"/>
    </source>
</evidence>
<comment type="similarity">
    <text evidence="1">Belongs to the SAPS family.</text>
</comment>
<keyword evidence="2" id="KW-0131">Cell cycle</keyword>
<keyword evidence="5" id="KW-1185">Reference proteome</keyword>
<feature type="compositionally biased region" description="Polar residues" evidence="3">
    <location>
        <begin position="665"/>
        <end position="676"/>
    </location>
</feature>
<proteinExistence type="inferred from homology"/>
<dbReference type="GO" id="GO:0019888">
    <property type="term" value="F:protein phosphatase regulator activity"/>
    <property type="evidence" value="ECO:0007669"/>
    <property type="project" value="TreeGrafter"/>
</dbReference>
<comment type="caution">
    <text evidence="4">The sequence shown here is derived from an EMBL/GenBank/DDBJ whole genome shotgun (WGS) entry which is preliminary data.</text>
</comment>
<evidence type="ECO:0000256" key="3">
    <source>
        <dbReference type="SAM" id="MobiDB-lite"/>
    </source>
</evidence>
<dbReference type="EMBL" id="JAMWBK010000001">
    <property type="protein sequence ID" value="KAJ8909087.1"/>
    <property type="molecule type" value="Genomic_DNA"/>
</dbReference>
<dbReference type="InterPro" id="IPR007587">
    <property type="entry name" value="SAPS"/>
</dbReference>
<accession>A0AAV8V541</accession>
<organism evidence="4 5">
    <name type="scientific">Rhodosorus marinus</name>
    <dbReference type="NCBI Taxonomy" id="101924"/>
    <lineage>
        <taxon>Eukaryota</taxon>
        <taxon>Rhodophyta</taxon>
        <taxon>Stylonematophyceae</taxon>
        <taxon>Stylonematales</taxon>
        <taxon>Stylonemataceae</taxon>
        <taxon>Rhodosorus</taxon>
    </lineage>
</organism>
<evidence type="ECO:0000313" key="5">
    <source>
        <dbReference type="Proteomes" id="UP001157974"/>
    </source>
</evidence>
<evidence type="ECO:0000313" key="4">
    <source>
        <dbReference type="EMBL" id="KAJ8909087.1"/>
    </source>
</evidence>
<protein>
    <recommendedName>
        <fullName evidence="6">Serine/threonine-protein phosphatase 4 regulatory subunit 3-like central domain-containing protein</fullName>
    </recommendedName>
</protein>
<feature type="compositionally biased region" description="Low complexity" evidence="3">
    <location>
        <begin position="634"/>
        <end position="649"/>
    </location>
</feature>
<dbReference type="PANTHER" id="PTHR12634:SF8">
    <property type="entry name" value="FIERY MOUNTAIN, ISOFORM D"/>
    <property type="match status" value="1"/>
</dbReference>
<feature type="region of interest" description="Disordered" evidence="3">
    <location>
        <begin position="559"/>
        <end position="676"/>
    </location>
</feature>
<dbReference type="PANTHER" id="PTHR12634">
    <property type="entry name" value="SIT4 YEAST -ASSOCIATING PROTEIN-RELATED"/>
    <property type="match status" value="1"/>
</dbReference>
<dbReference type="AlphaFoldDB" id="A0AAV8V541"/>
<gene>
    <name evidence="4" type="ORF">NDN08_005784</name>
</gene>
<name>A0AAV8V541_9RHOD</name>
<dbReference type="GO" id="GO:0019903">
    <property type="term" value="F:protein phosphatase binding"/>
    <property type="evidence" value="ECO:0007669"/>
    <property type="project" value="InterPro"/>
</dbReference>
<evidence type="ECO:0000256" key="2">
    <source>
        <dbReference type="ARBA" id="ARBA00023306"/>
    </source>
</evidence>